<evidence type="ECO:0008006" key="3">
    <source>
        <dbReference type="Google" id="ProtNLM"/>
    </source>
</evidence>
<dbReference type="EMBL" id="HE774682">
    <property type="protein sequence ID" value="CCG52669.1"/>
    <property type="molecule type" value="Genomic_DNA"/>
</dbReference>
<dbReference type="AlphaFoldDB" id="H8XT72"/>
<keyword evidence="2" id="KW-1185">Reference proteome</keyword>
<sequence length="460" mass="53582">MKKKKVFVLLPDGVGLRNFAYSKFYEIGKQFYDISFWNNTPFNLSDLNYKEIKFNKPVIHSLTDVLKNGLIQASLTKNKKEEQDAVYDTYRFPASKKGLKNRIKNSIVTFLNSSFSNQKGILKLRNLINSLERKTTYYKNCKATLEKEKPDFIFCTNQRPIIAVAPLLAAKDLNIHTATFIFSWDNLPKATMVVQTDYYFVWSEHMKNELMHYHPEINSNQILITGTPQFEAHFDQNLYQEKEVFFNENKLDSNKKYICYSGDDITTCPDDEKYLRDVALAVKALNKKGHNLGLIFRRCPVDFSTRYDAVLQEFKDVIVPVNPAWIKIGEGWNTVLPTIKDNQVLINTIKHSELVINLGSSMVFDFAVFNKPCFYINYDVPNKLIFDWSVKKIYNFVHFRSMPNKNAVVWVNSPSNYEKLIEENLNKNCSEDAFKWFEKITEQPADKASERIWNAINTLI</sequence>
<dbReference type="KEGG" id="fin:KQS_03415"/>
<organism evidence="1 2">
    <name type="scientific">Flavobacterium indicum (strain DSM 17447 / CIP 109464 / GPTSA100-9)</name>
    <dbReference type="NCBI Taxonomy" id="1094466"/>
    <lineage>
        <taxon>Bacteria</taxon>
        <taxon>Pseudomonadati</taxon>
        <taxon>Bacteroidota</taxon>
        <taxon>Flavobacteriia</taxon>
        <taxon>Flavobacteriales</taxon>
        <taxon>Flavobacteriaceae</taxon>
        <taxon>Flavobacterium</taxon>
    </lineage>
</organism>
<dbReference type="Proteomes" id="UP000007599">
    <property type="component" value="Chromosome I"/>
</dbReference>
<proteinExistence type="predicted"/>
<dbReference type="OrthoDB" id="913551at2"/>
<name>H8XT72_FLAIG</name>
<dbReference type="HOGENOM" id="CLU_587602_0_0_10"/>
<dbReference type="STRING" id="1094466.KQS_03415"/>
<evidence type="ECO:0000313" key="2">
    <source>
        <dbReference type="Proteomes" id="UP000007599"/>
    </source>
</evidence>
<dbReference type="eggNOG" id="COG1887">
    <property type="taxonomic scope" value="Bacteria"/>
</dbReference>
<dbReference type="RefSeq" id="WP_014387811.1">
    <property type="nucleotide sequence ID" value="NC_017025.1"/>
</dbReference>
<reference evidence="2" key="2">
    <citation type="submission" date="2012-03" db="EMBL/GenBank/DDBJ databases">
        <title>Complete genome sequence of Flavobacterium indicum GPTSA100-9T, isolated from warm spring water.</title>
        <authorList>
            <person name="Barbier P."/>
            <person name="Houel A."/>
            <person name="Loux V."/>
            <person name="Poulain J."/>
            <person name="Bernardet J.-F."/>
            <person name="Touchon M."/>
            <person name="Duchaud E."/>
        </authorList>
    </citation>
    <scope>NUCLEOTIDE SEQUENCE [LARGE SCALE GENOMIC DNA]</scope>
    <source>
        <strain evidence="2">DSM 17447 / CIP 109464 / GPTSA100-9</strain>
    </source>
</reference>
<accession>H8XT72</accession>
<dbReference type="SUPFAM" id="SSF53756">
    <property type="entry name" value="UDP-Glycosyltransferase/glycogen phosphorylase"/>
    <property type="match status" value="1"/>
</dbReference>
<dbReference type="PATRIC" id="fig|1094466.5.peg.673"/>
<dbReference type="Gene3D" id="3.40.50.12580">
    <property type="match status" value="1"/>
</dbReference>
<dbReference type="InterPro" id="IPR043148">
    <property type="entry name" value="TagF_C"/>
</dbReference>
<evidence type="ECO:0000313" key="1">
    <source>
        <dbReference type="EMBL" id="CCG52669.1"/>
    </source>
</evidence>
<gene>
    <name evidence="1" type="ordered locus">KQS_03415</name>
</gene>
<protein>
    <recommendedName>
        <fullName evidence="3">UDP-glycosyltransferase</fullName>
    </recommendedName>
</protein>
<reference evidence="1 2" key="1">
    <citation type="journal article" date="2012" name="J. Bacteriol.">
        <title>Complete Genome Sequence of Flavobacterium indicum GPSTA100-9T, Isolated from Warm Spring Water.</title>
        <authorList>
            <person name="Barbier P."/>
            <person name="Houel A."/>
            <person name="Loux V."/>
            <person name="Poulain J."/>
            <person name="Bernardet J.F."/>
            <person name="Touchon M."/>
            <person name="Duchaud E."/>
        </authorList>
    </citation>
    <scope>NUCLEOTIDE SEQUENCE [LARGE SCALE GENOMIC DNA]</scope>
    <source>
        <strain evidence="2">DSM 17447 / CIP 109464 / GPTSA100-9</strain>
    </source>
</reference>